<organism evidence="2 3">
    <name type="scientific">Apiospora arundinis</name>
    <dbReference type="NCBI Taxonomy" id="335852"/>
    <lineage>
        <taxon>Eukaryota</taxon>
        <taxon>Fungi</taxon>
        <taxon>Dikarya</taxon>
        <taxon>Ascomycota</taxon>
        <taxon>Pezizomycotina</taxon>
        <taxon>Sordariomycetes</taxon>
        <taxon>Xylariomycetidae</taxon>
        <taxon>Amphisphaeriales</taxon>
        <taxon>Apiosporaceae</taxon>
        <taxon>Apiospora</taxon>
    </lineage>
</organism>
<evidence type="ECO:0000256" key="1">
    <source>
        <dbReference type="SAM" id="MobiDB-lite"/>
    </source>
</evidence>
<dbReference type="Proteomes" id="UP001390339">
    <property type="component" value="Unassembled WGS sequence"/>
</dbReference>
<evidence type="ECO:0000313" key="3">
    <source>
        <dbReference type="Proteomes" id="UP001390339"/>
    </source>
</evidence>
<sequence length="313" mass="33357">MSRTSLELNTCHATNTAPWLFSDPYAYQYADIPNHIRQISSTARQGLHSTTKDGQQLSVTTAVEAGSVPIFEMEGCMPTTPRVNVVGADNAEVASGLRFELEDSSSRDGSDLANGLARLTITPSVTAQCSLSSSLTPGCLQIGGGSGIKSPSTPTTPSASTGLLRRSTATRAPSGGSRRASRVVTTAPPPAAIAEAHNRLETPPPPYAPATISPQERLSYQHHQQQAPLSALSPHLRHHKRQSYSVSLSASVPISPCATPTTPTSPASDLDSILRNIKEDRRRARDSVLIMEAEESRRGSRGSRAYAKYCDNN</sequence>
<accession>A0ABR2I8D5</accession>
<feature type="region of interest" description="Disordered" evidence="1">
    <location>
        <begin position="294"/>
        <end position="313"/>
    </location>
</feature>
<proteinExistence type="predicted"/>
<feature type="compositionally biased region" description="Low complexity" evidence="1">
    <location>
        <begin position="148"/>
        <end position="162"/>
    </location>
</feature>
<feature type="compositionally biased region" description="Low complexity" evidence="1">
    <location>
        <begin position="169"/>
        <end position="185"/>
    </location>
</feature>
<comment type="caution">
    <text evidence="2">The sequence shown here is derived from an EMBL/GenBank/DDBJ whole genome shotgun (WGS) entry which is preliminary data.</text>
</comment>
<protein>
    <submittedName>
        <fullName evidence="2">Uncharacterized protein</fullName>
    </submittedName>
</protein>
<keyword evidence="3" id="KW-1185">Reference proteome</keyword>
<gene>
    <name evidence="2" type="ORF">PGQ11_009806</name>
</gene>
<reference evidence="2 3" key="1">
    <citation type="journal article" date="2024" name="IMA Fungus">
        <title>Apiospora arundinis, a panoply of carbohydrate-active enzymes and secondary metabolites.</title>
        <authorList>
            <person name="Sorensen T."/>
            <person name="Petersen C."/>
            <person name="Muurmann A.T."/>
            <person name="Christiansen J.V."/>
            <person name="Brundto M.L."/>
            <person name="Overgaard C.K."/>
            <person name="Boysen A.T."/>
            <person name="Wollenberg R.D."/>
            <person name="Larsen T.O."/>
            <person name="Sorensen J.L."/>
            <person name="Nielsen K.L."/>
            <person name="Sondergaard T.E."/>
        </authorList>
    </citation>
    <scope>NUCLEOTIDE SEQUENCE [LARGE SCALE GENOMIC DNA]</scope>
    <source>
        <strain evidence="2 3">AAU 773</strain>
    </source>
</reference>
<dbReference type="EMBL" id="JAPCWZ010000006">
    <property type="protein sequence ID" value="KAK8859072.1"/>
    <property type="molecule type" value="Genomic_DNA"/>
</dbReference>
<feature type="region of interest" description="Disordered" evidence="1">
    <location>
        <begin position="143"/>
        <end position="188"/>
    </location>
</feature>
<name>A0ABR2I8D5_9PEZI</name>
<evidence type="ECO:0000313" key="2">
    <source>
        <dbReference type="EMBL" id="KAK8859072.1"/>
    </source>
</evidence>